<dbReference type="EMBL" id="PVMZ01000006">
    <property type="protein sequence ID" value="PRX21449.1"/>
    <property type="molecule type" value="Genomic_DNA"/>
</dbReference>
<keyword evidence="2" id="KW-0812">Transmembrane</keyword>
<evidence type="ECO:0000313" key="3">
    <source>
        <dbReference type="EMBL" id="PRX21449.1"/>
    </source>
</evidence>
<name>A0A2T0KDU7_9ACTN</name>
<evidence type="ECO:0000256" key="1">
    <source>
        <dbReference type="SAM" id="MobiDB-lite"/>
    </source>
</evidence>
<feature type="region of interest" description="Disordered" evidence="1">
    <location>
        <begin position="133"/>
        <end position="158"/>
    </location>
</feature>
<proteinExistence type="predicted"/>
<feature type="compositionally biased region" description="Pro residues" evidence="1">
    <location>
        <begin position="1"/>
        <end position="13"/>
    </location>
</feature>
<feature type="transmembrane region" description="Helical" evidence="2">
    <location>
        <begin position="94"/>
        <end position="116"/>
    </location>
</feature>
<feature type="compositionally biased region" description="Low complexity" evidence="1">
    <location>
        <begin position="133"/>
        <end position="149"/>
    </location>
</feature>
<keyword evidence="2" id="KW-1133">Transmembrane helix</keyword>
<keyword evidence="4" id="KW-1185">Reference proteome</keyword>
<keyword evidence="2" id="KW-0472">Membrane</keyword>
<feature type="region of interest" description="Disordered" evidence="1">
    <location>
        <begin position="1"/>
        <end position="88"/>
    </location>
</feature>
<evidence type="ECO:0008006" key="5">
    <source>
        <dbReference type="Google" id="ProtNLM"/>
    </source>
</evidence>
<protein>
    <recommendedName>
        <fullName evidence="5">Flagellar basal body-associated protein FliL</fullName>
    </recommendedName>
</protein>
<dbReference type="Proteomes" id="UP000239415">
    <property type="component" value="Unassembled WGS sequence"/>
</dbReference>
<evidence type="ECO:0000256" key="2">
    <source>
        <dbReference type="SAM" id="Phobius"/>
    </source>
</evidence>
<accession>A0A2T0KDU7</accession>
<feature type="compositionally biased region" description="Low complexity" evidence="1">
    <location>
        <begin position="37"/>
        <end position="63"/>
    </location>
</feature>
<comment type="caution">
    <text evidence="3">The sequence shown here is derived from an EMBL/GenBank/DDBJ whole genome shotgun (WGS) entry which is preliminary data.</text>
</comment>
<feature type="compositionally biased region" description="Pro residues" evidence="1">
    <location>
        <begin position="23"/>
        <end position="36"/>
    </location>
</feature>
<reference evidence="3 4" key="1">
    <citation type="submission" date="2018-03" db="EMBL/GenBank/DDBJ databases">
        <title>Genomic Encyclopedia of Archaeal and Bacterial Type Strains, Phase II (KMG-II): from individual species to whole genera.</title>
        <authorList>
            <person name="Goeker M."/>
        </authorList>
    </citation>
    <scope>NUCLEOTIDE SEQUENCE [LARGE SCALE GENOMIC DNA]</scope>
    <source>
        <strain evidence="3 4">DSM 43146</strain>
    </source>
</reference>
<dbReference type="AlphaFoldDB" id="A0A2T0KDU7"/>
<gene>
    <name evidence="3" type="ORF">CLV67_106229</name>
</gene>
<sequence length="307" mass="32025">MTYPPYPGEPNPAQPTSGQPSGWGPPQPPPAYPDPTVPQFGAQPQYGQPQYGQPQYGQPQYDPNQPPPFDPNQQYGAPGFPPPPLPPQKSKTPIILGVVALVLVLCVGGVTSLYLVGKNAIDETSKAIDTAASGLPTTESTSETGPETTDPAPPKANIKITEPAKLGGRPKLTDEQFADITKELQDGIAADYGSGNSFGAFYGELGSEDIVIAIAVETDVPQPKSALAGTFAGIGIGGLKVSNLTDVSTGKLGGVAKCGDGDAEGVDVAVCSWADEGSIGMLMWYFKKAKQVKTEFPKLRAQIETKS</sequence>
<organism evidence="3 4">
    <name type="scientific">Actinoplanes italicus</name>
    <dbReference type="NCBI Taxonomy" id="113567"/>
    <lineage>
        <taxon>Bacteria</taxon>
        <taxon>Bacillati</taxon>
        <taxon>Actinomycetota</taxon>
        <taxon>Actinomycetes</taxon>
        <taxon>Micromonosporales</taxon>
        <taxon>Micromonosporaceae</taxon>
        <taxon>Actinoplanes</taxon>
    </lineage>
</organism>
<evidence type="ECO:0000313" key="4">
    <source>
        <dbReference type="Proteomes" id="UP000239415"/>
    </source>
</evidence>